<evidence type="ECO:0000256" key="12">
    <source>
        <dbReference type="ARBA" id="ARBA00023157"/>
    </source>
</evidence>
<evidence type="ECO:0000256" key="13">
    <source>
        <dbReference type="ARBA" id="ARBA00023180"/>
    </source>
</evidence>
<keyword evidence="4" id="KW-0808">Transferase</keyword>
<evidence type="ECO:0000256" key="9">
    <source>
        <dbReference type="ARBA" id="ARBA00022989"/>
    </source>
</evidence>
<dbReference type="PANTHER" id="PTHR46025">
    <property type="entry name" value="XYLOSYLTRANSFERASE OXT"/>
    <property type="match status" value="1"/>
</dbReference>
<keyword evidence="8" id="KW-0735">Signal-anchor</keyword>
<evidence type="ECO:0000256" key="7">
    <source>
        <dbReference type="ARBA" id="ARBA00022824"/>
    </source>
</evidence>
<evidence type="ECO:0000256" key="6">
    <source>
        <dbReference type="ARBA" id="ARBA00022723"/>
    </source>
</evidence>
<comment type="subcellular location">
    <subcellularLocation>
        <location evidence="2">Endoplasmic reticulum membrane</location>
        <topology evidence="2">Single-pass type II membrane protein</topology>
    </subcellularLocation>
    <subcellularLocation>
        <location evidence="1">Golgi apparatus membrane</location>
        <topology evidence="1">Single-pass type II membrane protein</topology>
    </subcellularLocation>
</comment>
<evidence type="ECO:0000313" key="16">
    <source>
        <dbReference type="Proteomes" id="UP000247973"/>
    </source>
</evidence>
<dbReference type="RefSeq" id="WP_110312025.1">
    <property type="nucleotide sequence ID" value="NZ_QICL01000028.1"/>
</dbReference>
<dbReference type="EMBL" id="QICL01000028">
    <property type="protein sequence ID" value="PXV60964.1"/>
    <property type="molecule type" value="Genomic_DNA"/>
</dbReference>
<dbReference type="GO" id="GO:0046872">
    <property type="term" value="F:metal ion binding"/>
    <property type="evidence" value="ECO:0007669"/>
    <property type="project" value="UniProtKB-KW"/>
</dbReference>
<keyword evidence="11" id="KW-0472">Membrane</keyword>
<evidence type="ECO:0000256" key="11">
    <source>
        <dbReference type="ARBA" id="ARBA00023136"/>
    </source>
</evidence>
<keyword evidence="10" id="KW-0333">Golgi apparatus</keyword>
<dbReference type="GO" id="GO:0030158">
    <property type="term" value="F:protein xylosyltransferase activity"/>
    <property type="evidence" value="ECO:0007669"/>
    <property type="project" value="InterPro"/>
</dbReference>
<evidence type="ECO:0000256" key="2">
    <source>
        <dbReference type="ARBA" id="ARBA00004648"/>
    </source>
</evidence>
<evidence type="ECO:0000256" key="3">
    <source>
        <dbReference type="ARBA" id="ARBA00022676"/>
    </source>
</evidence>
<dbReference type="AlphaFoldDB" id="A0A2V3PLS4"/>
<keyword evidence="16" id="KW-1185">Reference proteome</keyword>
<dbReference type="OrthoDB" id="7943907at2"/>
<proteinExistence type="predicted"/>
<keyword evidence="9" id="KW-1133">Transmembrane helix</keyword>
<sequence>MKVALLIHAHTNPEQLARLVSRLRHPHVDIFINVDGKVNIQLFKNVIENVYFLDDRVEVVWGRFSQLQQILNSFNEIADTKVPYSHILFISGLDYPIVPMSEIVEFLYNNPNKSYIDYFKLGDDDWSNLMRKRFEYWFFLPENDIRNNHIIKKILKKVGFKRKYPFPEVYYGSCWFTLSMEAVNYLLDYTGKNPNILDFFKHTGCSDELYIQSVLLNSPLKKDMVKEIYRFFDWGDKGKSPKILTSEDFPQIEVSKAWFARKLDINIDSQLMDMLDKLNAEKQ</sequence>
<keyword evidence="12" id="KW-1015">Disulfide bond</keyword>
<dbReference type="GO" id="GO:0050650">
    <property type="term" value="P:chondroitin sulfate proteoglycan biosynthetic process"/>
    <property type="evidence" value="ECO:0007669"/>
    <property type="project" value="TreeGrafter"/>
</dbReference>
<evidence type="ECO:0000256" key="5">
    <source>
        <dbReference type="ARBA" id="ARBA00022692"/>
    </source>
</evidence>
<name>A0A2V3PLS4_9BACT</name>
<dbReference type="InterPro" id="IPR043538">
    <property type="entry name" value="XYLT"/>
</dbReference>
<keyword evidence="7" id="KW-0256">Endoplasmic reticulum</keyword>
<accession>A0A2V3PLS4</accession>
<keyword evidence="3" id="KW-0328">Glycosyltransferase</keyword>
<evidence type="ECO:0000256" key="8">
    <source>
        <dbReference type="ARBA" id="ARBA00022968"/>
    </source>
</evidence>
<dbReference type="GO" id="GO:0015012">
    <property type="term" value="P:heparan sulfate proteoglycan biosynthetic process"/>
    <property type="evidence" value="ECO:0007669"/>
    <property type="project" value="TreeGrafter"/>
</dbReference>
<dbReference type="InterPro" id="IPR003406">
    <property type="entry name" value="Glyco_trans_14"/>
</dbReference>
<evidence type="ECO:0000256" key="1">
    <source>
        <dbReference type="ARBA" id="ARBA00004323"/>
    </source>
</evidence>
<protein>
    <recommendedName>
        <fullName evidence="14">Peptide O-xylosyltransferase</fullName>
    </recommendedName>
</protein>
<keyword evidence="6" id="KW-0479">Metal-binding</keyword>
<evidence type="ECO:0000313" key="15">
    <source>
        <dbReference type="EMBL" id="PXV60964.1"/>
    </source>
</evidence>
<comment type="caution">
    <text evidence="15">The sequence shown here is derived from an EMBL/GenBank/DDBJ whole genome shotgun (WGS) entry which is preliminary data.</text>
</comment>
<reference evidence="15 16" key="1">
    <citation type="submission" date="2018-03" db="EMBL/GenBank/DDBJ databases">
        <title>Genomic Encyclopedia of Archaeal and Bacterial Type Strains, Phase II (KMG-II): from individual species to whole genera.</title>
        <authorList>
            <person name="Goeker M."/>
        </authorList>
    </citation>
    <scope>NUCLEOTIDE SEQUENCE [LARGE SCALE GENOMIC DNA]</scope>
    <source>
        <strain evidence="15 16">DSM 100214</strain>
    </source>
</reference>
<dbReference type="Proteomes" id="UP000247973">
    <property type="component" value="Unassembled WGS sequence"/>
</dbReference>
<dbReference type="Pfam" id="PF02485">
    <property type="entry name" value="Branch"/>
    <property type="match status" value="1"/>
</dbReference>
<evidence type="ECO:0000256" key="14">
    <source>
        <dbReference type="ARBA" id="ARBA00042865"/>
    </source>
</evidence>
<dbReference type="PANTHER" id="PTHR46025:SF3">
    <property type="entry name" value="XYLOSYLTRANSFERASE OXT"/>
    <property type="match status" value="1"/>
</dbReference>
<evidence type="ECO:0000256" key="4">
    <source>
        <dbReference type="ARBA" id="ARBA00022679"/>
    </source>
</evidence>
<dbReference type="GO" id="GO:0016020">
    <property type="term" value="C:membrane"/>
    <property type="evidence" value="ECO:0007669"/>
    <property type="project" value="InterPro"/>
</dbReference>
<keyword evidence="13" id="KW-0325">Glycoprotein</keyword>
<evidence type="ECO:0000256" key="10">
    <source>
        <dbReference type="ARBA" id="ARBA00023034"/>
    </source>
</evidence>
<organism evidence="15 16">
    <name type="scientific">Dysgonomonas alginatilytica</name>
    <dbReference type="NCBI Taxonomy" id="1605892"/>
    <lineage>
        <taxon>Bacteria</taxon>
        <taxon>Pseudomonadati</taxon>
        <taxon>Bacteroidota</taxon>
        <taxon>Bacteroidia</taxon>
        <taxon>Bacteroidales</taxon>
        <taxon>Dysgonomonadaceae</taxon>
        <taxon>Dysgonomonas</taxon>
    </lineage>
</organism>
<gene>
    <name evidence="15" type="ORF">CLV62_12852</name>
</gene>
<keyword evidence="5" id="KW-0812">Transmembrane</keyword>